<proteinExistence type="predicted"/>
<name>A0A183ERY6_9BILA</name>
<dbReference type="Proteomes" id="UP000271098">
    <property type="component" value="Unassembled WGS sequence"/>
</dbReference>
<dbReference type="WBParaSite" id="GPUH_0002375701-mRNA-1">
    <property type="protein sequence ID" value="GPUH_0002375701-mRNA-1"/>
    <property type="gene ID" value="GPUH_0002375701"/>
</dbReference>
<sequence>MRHVAGSEISLQYRRRHILQLQTKRTMEPKKKMQRAIKHSKNARFRQTYTVEELQFGLQLVLQLLTALYLCEISADSLQ</sequence>
<gene>
    <name evidence="1" type="ORF">GPUH_LOCUS23726</name>
</gene>
<dbReference type="EMBL" id="UYRT01098751">
    <property type="protein sequence ID" value="VDN41875.1"/>
    <property type="molecule type" value="Genomic_DNA"/>
</dbReference>
<evidence type="ECO:0000313" key="2">
    <source>
        <dbReference type="Proteomes" id="UP000271098"/>
    </source>
</evidence>
<organism evidence="3">
    <name type="scientific">Gongylonema pulchrum</name>
    <dbReference type="NCBI Taxonomy" id="637853"/>
    <lineage>
        <taxon>Eukaryota</taxon>
        <taxon>Metazoa</taxon>
        <taxon>Ecdysozoa</taxon>
        <taxon>Nematoda</taxon>
        <taxon>Chromadorea</taxon>
        <taxon>Rhabditida</taxon>
        <taxon>Spirurina</taxon>
        <taxon>Spiruromorpha</taxon>
        <taxon>Spiruroidea</taxon>
        <taxon>Gongylonematidae</taxon>
        <taxon>Gongylonema</taxon>
    </lineage>
</organism>
<keyword evidence="2" id="KW-1185">Reference proteome</keyword>
<reference evidence="1 2" key="2">
    <citation type="submission" date="2018-11" db="EMBL/GenBank/DDBJ databases">
        <authorList>
            <consortium name="Pathogen Informatics"/>
        </authorList>
    </citation>
    <scope>NUCLEOTIDE SEQUENCE [LARGE SCALE GENOMIC DNA]</scope>
</reference>
<reference evidence="3" key="1">
    <citation type="submission" date="2016-06" db="UniProtKB">
        <authorList>
            <consortium name="WormBaseParasite"/>
        </authorList>
    </citation>
    <scope>IDENTIFICATION</scope>
</reference>
<dbReference type="AlphaFoldDB" id="A0A183ERY6"/>
<protein>
    <submittedName>
        <fullName evidence="3">Ovule protein</fullName>
    </submittedName>
</protein>
<evidence type="ECO:0000313" key="3">
    <source>
        <dbReference type="WBParaSite" id="GPUH_0002375701-mRNA-1"/>
    </source>
</evidence>
<accession>A0A183ERY6</accession>
<evidence type="ECO:0000313" key="1">
    <source>
        <dbReference type="EMBL" id="VDN41875.1"/>
    </source>
</evidence>